<dbReference type="FunFam" id="2.70.130.10:FF:000005">
    <property type="entry name" value="Insulin-like growth factor 2 receptor"/>
    <property type="match status" value="1"/>
</dbReference>
<feature type="domain" description="MRH" evidence="11">
    <location>
        <begin position="1412"/>
        <end position="1557"/>
    </location>
</feature>
<dbReference type="PANTHER" id="PTHR15071:SF0">
    <property type="entry name" value="MANNOSE 6-PHOSPHATE RECEPTOR-LIKE PROTEIN 1"/>
    <property type="match status" value="1"/>
</dbReference>
<evidence type="ECO:0000256" key="6">
    <source>
        <dbReference type="ARBA" id="ARBA00023136"/>
    </source>
</evidence>
<feature type="domain" description="MRH" evidence="11">
    <location>
        <begin position="805"/>
        <end position="963"/>
    </location>
</feature>
<feature type="chain" id="PRO_5012013023" evidence="10">
    <location>
        <begin position="36"/>
        <end position="2414"/>
    </location>
</feature>
<feature type="domain" description="MRH" evidence="11">
    <location>
        <begin position="505"/>
        <end position="652"/>
    </location>
</feature>
<dbReference type="GO" id="GO:0010008">
    <property type="term" value="C:endosome membrane"/>
    <property type="evidence" value="ECO:0007669"/>
    <property type="project" value="UniProtKB-SubCell"/>
</dbReference>
<dbReference type="GO" id="GO:0007041">
    <property type="term" value="P:lysosomal transport"/>
    <property type="evidence" value="ECO:0007669"/>
    <property type="project" value="InterPro"/>
</dbReference>
<name>A0A210QUQ9_MIZYE</name>
<feature type="region of interest" description="Disordered" evidence="8">
    <location>
        <begin position="2379"/>
        <end position="2414"/>
    </location>
</feature>
<feature type="domain" description="MRH" evidence="11">
    <location>
        <begin position="2157"/>
        <end position="2287"/>
    </location>
</feature>
<feature type="domain" description="MRH" evidence="11">
    <location>
        <begin position="1114"/>
        <end position="1260"/>
    </location>
</feature>
<evidence type="ECO:0000256" key="5">
    <source>
        <dbReference type="ARBA" id="ARBA00022989"/>
    </source>
</evidence>
<dbReference type="OrthoDB" id="4504960at2759"/>
<dbReference type="FunFam" id="2.70.130.10:FF:000016">
    <property type="entry name" value="Insulin-like growth factor 2 receptor"/>
    <property type="match status" value="2"/>
</dbReference>
<dbReference type="InterPro" id="IPR009011">
    <property type="entry name" value="Man6P_isomerase_rcpt-bd_dom_sf"/>
</dbReference>
<keyword evidence="2" id="KW-0813">Transport</keyword>
<feature type="domain" description="MRH" evidence="11">
    <location>
        <begin position="970"/>
        <end position="1111"/>
    </location>
</feature>
<evidence type="ECO:0000256" key="1">
    <source>
        <dbReference type="ARBA" id="ARBA00004308"/>
    </source>
</evidence>
<reference evidence="12 13" key="1">
    <citation type="journal article" date="2017" name="Nat. Ecol. Evol.">
        <title>Scallop genome provides insights into evolution of bilaterian karyotype and development.</title>
        <authorList>
            <person name="Wang S."/>
            <person name="Zhang J."/>
            <person name="Jiao W."/>
            <person name="Li J."/>
            <person name="Xun X."/>
            <person name="Sun Y."/>
            <person name="Guo X."/>
            <person name="Huan P."/>
            <person name="Dong B."/>
            <person name="Zhang L."/>
            <person name="Hu X."/>
            <person name="Sun X."/>
            <person name="Wang J."/>
            <person name="Zhao C."/>
            <person name="Wang Y."/>
            <person name="Wang D."/>
            <person name="Huang X."/>
            <person name="Wang R."/>
            <person name="Lv J."/>
            <person name="Li Y."/>
            <person name="Zhang Z."/>
            <person name="Liu B."/>
            <person name="Lu W."/>
            <person name="Hui Y."/>
            <person name="Liang J."/>
            <person name="Zhou Z."/>
            <person name="Hou R."/>
            <person name="Li X."/>
            <person name="Liu Y."/>
            <person name="Li H."/>
            <person name="Ning X."/>
            <person name="Lin Y."/>
            <person name="Zhao L."/>
            <person name="Xing Q."/>
            <person name="Dou J."/>
            <person name="Li Y."/>
            <person name="Mao J."/>
            <person name="Guo H."/>
            <person name="Dou H."/>
            <person name="Li T."/>
            <person name="Mu C."/>
            <person name="Jiang W."/>
            <person name="Fu Q."/>
            <person name="Fu X."/>
            <person name="Miao Y."/>
            <person name="Liu J."/>
            <person name="Yu Q."/>
            <person name="Li R."/>
            <person name="Liao H."/>
            <person name="Li X."/>
            <person name="Kong Y."/>
            <person name="Jiang Z."/>
            <person name="Chourrout D."/>
            <person name="Li R."/>
            <person name="Bao Z."/>
        </authorList>
    </citation>
    <scope>NUCLEOTIDE SEQUENCE [LARGE SCALE GENOMIC DNA]</scope>
    <source>
        <strain evidence="12 13">PY_sf001</strain>
    </source>
</reference>
<feature type="domain" description="MRH" evidence="11">
    <location>
        <begin position="658"/>
        <end position="802"/>
    </location>
</feature>
<evidence type="ECO:0000256" key="4">
    <source>
        <dbReference type="ARBA" id="ARBA00022729"/>
    </source>
</evidence>
<dbReference type="STRING" id="6573.A0A210QUQ9"/>
<feature type="domain" description="MRH" evidence="11">
    <location>
        <begin position="1708"/>
        <end position="1851"/>
    </location>
</feature>
<evidence type="ECO:0000313" key="13">
    <source>
        <dbReference type="Proteomes" id="UP000242188"/>
    </source>
</evidence>
<feature type="signal peptide" evidence="10">
    <location>
        <begin position="1"/>
        <end position="35"/>
    </location>
</feature>
<keyword evidence="12" id="KW-0675">Receptor</keyword>
<evidence type="ECO:0000256" key="10">
    <source>
        <dbReference type="SAM" id="SignalP"/>
    </source>
</evidence>
<dbReference type="PANTHER" id="PTHR15071">
    <property type="entry name" value="MANNOSE-6-PHOSPHATE RECEPTOR FAMILY MEMBER"/>
    <property type="match status" value="1"/>
</dbReference>
<evidence type="ECO:0000256" key="8">
    <source>
        <dbReference type="SAM" id="MobiDB-lite"/>
    </source>
</evidence>
<comment type="subcellular location">
    <subcellularLocation>
        <location evidence="1">Endomembrane system</location>
    </subcellularLocation>
</comment>
<dbReference type="Gene3D" id="2.70.130.10">
    <property type="entry name" value="Mannose-6-phosphate receptor binding domain"/>
    <property type="match status" value="15"/>
</dbReference>
<protein>
    <submittedName>
        <fullName evidence="12">Cation-independent mannose-6-phosphate receptor</fullName>
    </submittedName>
</protein>
<evidence type="ECO:0000256" key="9">
    <source>
        <dbReference type="SAM" id="Phobius"/>
    </source>
</evidence>
<dbReference type="InterPro" id="IPR044865">
    <property type="entry name" value="MRH_dom"/>
</dbReference>
<feature type="domain" description="MRH" evidence="11">
    <location>
        <begin position="2000"/>
        <end position="2149"/>
    </location>
</feature>
<feature type="domain" description="MRH" evidence="11">
    <location>
        <begin position="1267"/>
        <end position="1408"/>
    </location>
</feature>
<dbReference type="PROSITE" id="PS51914">
    <property type="entry name" value="MRH"/>
    <property type="match status" value="14"/>
</dbReference>
<proteinExistence type="predicted"/>
<comment type="caution">
    <text evidence="12">The sequence shown here is derived from an EMBL/GenBank/DDBJ whole genome shotgun (WGS) entry which is preliminary data.</text>
</comment>
<keyword evidence="13" id="KW-1185">Reference proteome</keyword>
<evidence type="ECO:0000313" key="12">
    <source>
        <dbReference type="EMBL" id="OWF52457.1"/>
    </source>
</evidence>
<sequence length="2414" mass="266096">MAAAISRKKTNAMFCLRYVFSISFLLAISLHGGYCDQTPQDCVFGGSDFSLIKQFNPWPMLSEDGNTTYQISLCEAIKPHQGGDCHDQTSICRTVKGESPKSSGNFTHMAAADNTQVSEQTLVFQGDACPDVVDGHYVTMITFQCSLNVGLGSPEFLVYSLCTTYVLWRTNVVCNDTERAVKEVPCYVYDHLNQKHNLAPLTKKDGGYLVSSEAGWNFYINVCKDIKGITEIPGGDPDEKTKMCPPGAGACQINTRGSGTALGMGDPKDKLQVATGENKFLLRYTTDETVNGCTAKPSTSIEFRCPSVGGGKDPVMVADFNCQFRIVWETEHACAEVDITNKTCRLVKESENIDIDLSPLRVYRADRKYQVTVPPSTKGGDYYIYYLNVCGELGIQCPDMNHVQNVAACQTKSGDSDYGRVIGSVGNGDQRLRYADGDLTLTYRGGDICHKNNPRTTIINFKCDPNTAVNMGKGYPTFVKEVNDSCIYMFDWATKYACSGHPANEECRVDYNGKRYDLSPLTRRHGHETDWEVLHSDGTDAGKQFYLNVCNDLLNTGGAASCHPDASVCLIDHNGPHNLGSFIENPVFSKETNALQITYGNGEPCGDKKRTRSIIDFICKPGDLESGPVLMDTSLDSCLYRFEWHTSAACVLGHWRGDNCHVFDKEAGFNFDLSPLTLKEGSYSVTDTNKTYEYHINVCDAVHNTSCDTSKSTPPNAGVCQTKSGDHAINTGTASSILEYYDGMINLTYTNGQVYNSHPPVPRKTEIVFLCDTSAGKGKPSFISESSWGYSFEWYTAYACPNEPVECTVTDPARKQQYDLSSLSKSVSQDNWELLDDSDPKNKLKYYINVCRPLSEVHVGKGCSTFGSACRTSYKTGQEAVDIADLGSVVSPPVVEREGQLSLKYRTKDKICDDINGNGKTTITTSIHFICSRGAMVTGPSTVTKLGNCDYVYMWATEAACPLEMTEATTNCSVKDRNSDYVFNLGLLTRKSDTDYYDVKDGAYQFRINICGVMSPTHCPHVEGKAMSLCRLLPNSSTEGLSFLKYTLDYDDDGKLMLKYEGKRLDSGIRIEVRVLFLCRQNVDIGEPKFDRVDEGYKYIFTFETSLACKPDPIDCLAEDIHGNRFDLSPLARGAGDTNWQVTDTHSDHKNTYHINVCRPINTAGTSCQGGPIGGCGVSSIGDSFNMGYIHSQPIAAEDGTVTLHYRNGDICNKNKTNESRYSTRILFSCSGVERNPTFMGKTDSCEYLFSWQTPFACPMKKPHIGSDCKVQDPLATHEFDLNPLRKATDYKVPTPDNYLYILNVCGPLQSTTACGADQVGICQTKPSNASYKVNAGMPSSALRYQTGVITLKYLNGKSPCHGKYNRSTIITFLCDHSTNGSAGPVFIKEESDCTYMFEWKTSLACPPFKEEDCSITAPNHNQYDLSTLALTSDNYDYLDYIHNKKFIINVCRSLVHKKDQTCPYNAAVCMVDLTQQNDTLRFHNLGEVNKHQVIVDNGQLELHYTNGEQCSSGGRTSTRIIMYCDKTTLFSHPVGHFTVNNCEHEFTWSTQAACPLNTDQDSEQTGNCTARNPVTGHVFDLSSLNKGTPYKIDDHRGHIFKLNVCGKVTGSGCAGVSVGACQEEVAGDKRNFSSGLYNSKLQFDNGVLVLNYHGGKDCHNKMYKRTTIINFVCSQTAGEGNPVFIDESDDCTYYLSWHTSLACEKEVKCSVDAGNRTIDLSPLVKPTGEYSSLSTMNGKDVSYYINICRPLNPIYGTLCPPQASACMLQPGGSPQSLGKVTGPPVLEKGTGKVTLIYEGGDVCSTNQAKNMSTKIVFVCNPGVSRSGPVLQEVSDCQYVFVWDTSVVCSQDDTNLQPVANQDCSYKDAQTGNTYNLTYFKTLQKREPMKKNGFSYSINVCDKVETALPGCETAGVCRTNNTRGVSYGSVAHRTVSKTGKVIQLTYTQGDTCGENRKRESVITFDCDTSGKVGQPKYTYAGQCQALFYWRTCVVCPKVADACSLGYNYKSYDLSMLSSETGGWNLTDAKGNRYWINICQSVNNGPTDSEECPHMVAAWRQTPSGLVDRLGLISTQKLTMDTDEKTLILQYFQGDTACSNTKRRSDNSHAQTLIKFVCGNTVGGPVFIERDNQGECVFEFHWKSKVACSLISQTVKDKDGAVKDPETGGVINLNKLGSSNVRVSDTSYYELNPSSIVGSCTDSVVCLHDTTSTVQNIGAYSKRKFSFEDGMLEAEYESDKICVQDRKKNVKAIITFHCNDQENSPILLSRSKDCVHMFLWETPVACLHPKVVIDAPIDSSKANAAAAAASKGKTIGTVMAVFSSAILVCVLLIVFHKKERRDSCLLKLRSVVKKDTEYRYSMLPDAIGNEEYEDILGAANNTAEPDEPREVNTNSIESEPKVESYHDDSDVDLLE</sequence>
<evidence type="ECO:0000256" key="2">
    <source>
        <dbReference type="ARBA" id="ARBA00022448"/>
    </source>
</evidence>
<feature type="domain" description="MRH" evidence="11">
    <location>
        <begin position="184"/>
        <end position="336"/>
    </location>
</feature>
<evidence type="ECO:0000256" key="3">
    <source>
        <dbReference type="ARBA" id="ARBA00022692"/>
    </source>
</evidence>
<dbReference type="SUPFAM" id="SSF50911">
    <property type="entry name" value="Mannose 6-phosphate receptor domain"/>
    <property type="match status" value="15"/>
</dbReference>
<evidence type="ECO:0000256" key="7">
    <source>
        <dbReference type="ARBA" id="ARBA00023157"/>
    </source>
</evidence>
<organism evidence="12 13">
    <name type="scientific">Mizuhopecten yessoensis</name>
    <name type="common">Japanese scallop</name>
    <name type="synonym">Patinopecten yessoensis</name>
    <dbReference type="NCBI Taxonomy" id="6573"/>
    <lineage>
        <taxon>Eukaryota</taxon>
        <taxon>Metazoa</taxon>
        <taxon>Spiralia</taxon>
        <taxon>Lophotrochozoa</taxon>
        <taxon>Mollusca</taxon>
        <taxon>Bivalvia</taxon>
        <taxon>Autobranchia</taxon>
        <taxon>Pteriomorphia</taxon>
        <taxon>Pectinida</taxon>
        <taxon>Pectinoidea</taxon>
        <taxon>Pectinidae</taxon>
        <taxon>Mizuhopecten</taxon>
    </lineage>
</organism>
<evidence type="ECO:0000259" key="11">
    <source>
        <dbReference type="PROSITE" id="PS51914"/>
    </source>
</evidence>
<keyword evidence="7" id="KW-1015">Disulfide bond</keyword>
<dbReference type="GO" id="GO:0038023">
    <property type="term" value="F:signaling receptor activity"/>
    <property type="evidence" value="ECO:0007669"/>
    <property type="project" value="InterPro"/>
</dbReference>
<accession>A0A210QUQ9</accession>
<dbReference type="Proteomes" id="UP000242188">
    <property type="component" value="Unassembled WGS sequence"/>
</dbReference>
<dbReference type="InterPro" id="IPR000479">
    <property type="entry name" value="CIMR_rpt"/>
</dbReference>
<keyword evidence="5 9" id="KW-1133">Transmembrane helix</keyword>
<feature type="domain" description="MRH" evidence="11">
    <location>
        <begin position="342"/>
        <end position="500"/>
    </location>
</feature>
<feature type="domain" description="MRH" evidence="11">
    <location>
        <begin position="1567"/>
        <end position="1706"/>
    </location>
</feature>
<dbReference type="SMART" id="SM01404">
    <property type="entry name" value="CIMR"/>
    <property type="match status" value="14"/>
</dbReference>
<feature type="domain" description="MRH" evidence="11">
    <location>
        <begin position="1862"/>
        <end position="1997"/>
    </location>
</feature>
<keyword evidence="3 9" id="KW-0812">Transmembrane</keyword>
<dbReference type="GO" id="GO:0005802">
    <property type="term" value="C:trans-Golgi network"/>
    <property type="evidence" value="ECO:0007669"/>
    <property type="project" value="TreeGrafter"/>
</dbReference>
<feature type="transmembrane region" description="Helical" evidence="9">
    <location>
        <begin position="2314"/>
        <end position="2334"/>
    </location>
</feature>
<keyword evidence="6 9" id="KW-0472">Membrane</keyword>
<dbReference type="Pfam" id="PF00878">
    <property type="entry name" value="CIMR"/>
    <property type="match status" value="14"/>
</dbReference>
<gene>
    <name evidence="12" type="ORF">KP79_PYT06886</name>
</gene>
<keyword evidence="4 10" id="KW-0732">Signal</keyword>
<dbReference type="GO" id="GO:0000139">
    <property type="term" value="C:Golgi membrane"/>
    <property type="evidence" value="ECO:0007669"/>
    <property type="project" value="UniProtKB-SubCell"/>
</dbReference>
<dbReference type="FunFam" id="2.70.130.10:FF:000028">
    <property type="entry name" value="Mannose-6-phosphate/insulin-like growth factor II receptor"/>
    <property type="match status" value="1"/>
</dbReference>
<dbReference type="GO" id="GO:0005537">
    <property type="term" value="F:D-mannose binding"/>
    <property type="evidence" value="ECO:0007669"/>
    <property type="project" value="InterPro"/>
</dbReference>
<feature type="compositionally biased region" description="Basic and acidic residues" evidence="8">
    <location>
        <begin position="2397"/>
        <end position="2407"/>
    </location>
</feature>
<dbReference type="EMBL" id="NEDP02001786">
    <property type="protein sequence ID" value="OWF52457.1"/>
    <property type="molecule type" value="Genomic_DNA"/>
</dbReference>